<feature type="region of interest" description="Disordered" evidence="1">
    <location>
        <begin position="167"/>
        <end position="225"/>
    </location>
</feature>
<dbReference type="OrthoDB" id="10603187at2759"/>
<feature type="compositionally biased region" description="Polar residues" evidence="1">
    <location>
        <begin position="168"/>
        <end position="189"/>
    </location>
</feature>
<dbReference type="Proteomes" id="UP000007129">
    <property type="component" value="Unassembled WGS sequence"/>
</dbReference>
<feature type="compositionally biased region" description="Polar residues" evidence="1">
    <location>
        <begin position="18"/>
        <end position="37"/>
    </location>
</feature>
<sequence length="225" mass="24971">MQRPPLRTAYSPHPNISIPCSPTGTSKPTMSSHTASNARPEPRAALSNLEGLILEKWDDPSGTLTELEWYALQSVIQQRTADGQRPPLEILKAAKIQLADSPFGVLDTPTWLQWRVAHPQKGPRTSPPVPEQQSWAVVPQTESTAPGTNADTEVWFHTFPSRRICLTGPTSSPCPTQGRTHLMQPTPSRFSRKSRLGLRAPRVRSGRQTKSLHKRYRGSRAAKHP</sequence>
<dbReference type="HOGENOM" id="CLU_1230144_0_0_1"/>
<feature type="region of interest" description="Disordered" evidence="1">
    <location>
        <begin position="1"/>
        <end position="43"/>
    </location>
</feature>
<proteinExistence type="predicted"/>
<organism evidence="2 3">
    <name type="scientific">Macrophomina phaseolina (strain MS6)</name>
    <name type="common">Charcoal rot fungus</name>
    <dbReference type="NCBI Taxonomy" id="1126212"/>
    <lineage>
        <taxon>Eukaryota</taxon>
        <taxon>Fungi</taxon>
        <taxon>Dikarya</taxon>
        <taxon>Ascomycota</taxon>
        <taxon>Pezizomycotina</taxon>
        <taxon>Dothideomycetes</taxon>
        <taxon>Dothideomycetes incertae sedis</taxon>
        <taxon>Botryosphaeriales</taxon>
        <taxon>Botryosphaeriaceae</taxon>
        <taxon>Macrophomina</taxon>
    </lineage>
</organism>
<dbReference type="VEuPathDB" id="FungiDB:MPH_00560"/>
<comment type="caution">
    <text evidence="2">The sequence shown here is derived from an EMBL/GenBank/DDBJ whole genome shotgun (WGS) entry which is preliminary data.</text>
</comment>
<dbReference type="AlphaFoldDB" id="K2SZN3"/>
<reference evidence="2 3" key="1">
    <citation type="journal article" date="2012" name="BMC Genomics">
        <title>Tools to kill: Genome of one of the most destructive plant pathogenic fungi Macrophomina phaseolina.</title>
        <authorList>
            <person name="Islam M.S."/>
            <person name="Haque M.S."/>
            <person name="Islam M.M."/>
            <person name="Emdad E.M."/>
            <person name="Halim A."/>
            <person name="Hossen Q.M.M."/>
            <person name="Hossain M.Z."/>
            <person name="Ahmed B."/>
            <person name="Rahim S."/>
            <person name="Rahman M.S."/>
            <person name="Alam M.M."/>
            <person name="Hou S."/>
            <person name="Wan X."/>
            <person name="Saito J.A."/>
            <person name="Alam M."/>
        </authorList>
    </citation>
    <scope>NUCLEOTIDE SEQUENCE [LARGE SCALE GENOMIC DNA]</scope>
    <source>
        <strain evidence="2 3">MS6</strain>
    </source>
</reference>
<evidence type="ECO:0000313" key="3">
    <source>
        <dbReference type="Proteomes" id="UP000007129"/>
    </source>
</evidence>
<dbReference type="InParanoid" id="K2SZN3"/>
<protein>
    <submittedName>
        <fullName evidence="2">Uncharacterized protein</fullName>
    </submittedName>
</protein>
<name>K2SZN3_MACPH</name>
<dbReference type="EMBL" id="AHHD01000030">
    <property type="protein sequence ID" value="EKG22105.1"/>
    <property type="molecule type" value="Genomic_DNA"/>
</dbReference>
<evidence type="ECO:0000256" key="1">
    <source>
        <dbReference type="SAM" id="MobiDB-lite"/>
    </source>
</evidence>
<feature type="compositionally biased region" description="Basic residues" evidence="1">
    <location>
        <begin position="190"/>
        <end position="225"/>
    </location>
</feature>
<gene>
    <name evidence="2" type="ORF">MPH_00560</name>
</gene>
<evidence type="ECO:0000313" key="2">
    <source>
        <dbReference type="EMBL" id="EKG22105.1"/>
    </source>
</evidence>
<accession>K2SZN3</accession>